<keyword evidence="4" id="KW-0547">Nucleotide-binding</keyword>
<feature type="compositionally biased region" description="Basic and acidic residues" evidence="9">
    <location>
        <begin position="313"/>
        <end position="325"/>
    </location>
</feature>
<sequence>MATQDPPALSRRLRPAATLNAQFGFVPMQTSAETSADEDQVMKSRLASPEPASNPNNDDLSDGGGDARMRGVSEEPATAQLATSSSSAAPNGSNATVQRNPSLRARDAFARLRIGSASGAPAAIPVAAAPPPPSNVGASTSNAGSAPTSPSSVTSSSSFSTHATGPGVPIANAINAGTGSGASLSRASSLRSPSLASATAPGMTHASPAASFLSAFSPPSSVGNRSPSPPPWSSAAGGSRRSMPAFGSVVLPPRGDQSGFKIVVPAGDDPDCDGEYEYVLGKELGRGGMGLVREATRRKIRRGGNQKRRVGRHSRDREQSVRGQEDAAMSQGEEDRGASDEAIATDTSLEASEEDDEEIKVAVKIIPRHQGHALPFSEAMGIRTGPGGGAGAPFAGDSVQRSVSLRQAPGSTNNGNRNSASSPLGGSQTSHVHRSFSLSQSQSPFGSSGQLLRHHPSQFSSTNSESDRTSALARAERNRSASSPNRKPALGLGPAFGTTGSGFPRPGTLSRGISLAAVEQSPLPTPSVDGDADSNAASTFGTSAPERDAGGFFARARASTVSHDSRLSSPREESDGRDGGADSKTSDSRTRSSEVDGHRRDIDLETAEPEDLLDLLLQREVSLWRQLSHLAPVPHTDVPMPRPTRFTDKGGHPFVVALLGTYRSDDFDYIFMPLAEGGTLLDYLNDPSSSSRSTSRSRSRSVSPSRSASPPASRGPGRSASRGRGRVNKPRPRASIPFAGSLSPPPIAEPQKKGLSLRRAGEIFLQIVDSLRWMHEEAGVVHRDLKLENVVGCWSVMTDQEIALTSGTGTGGGPAAEDGEGPITRGRSRSRMRQDYDHSLDSGYGRVTAARKYSQRRRRVWKLADFGLAELMPPSCAPSSAVQNVQPLAALARAGSLHRPDEGGRAGIDREQQQPPRLGLGSSVGPGSGLSQSAFLPRQPQHASTLPSPQQQHVHRPSPTSQVMGQQTVSPLSALLHPVGSLPYSSPEALRSSVPIVHPSGDIWALGCVLYALVSGRLPIWDEWELRLRVQLVKGEWEVPDELDPSRARSEEDRVEREMVLEVLRGCLEKDVDRRWTIRQVCDSTWIALVRQRERDIRAGRSTLTSALALQQADPAPVLPRRSSRTRSAAHSLGLFLDVQPSGSGRGSPARSANLSLGPSPSPTSPNADRTTSRGRPSTRSSSHSYGHGPPPAPSAGASGHHTDGASSPVIGRPNLPASDERGRPPKSASRSRTRLSTRSTSRSSAYAHQFGASGSELGEQERKERGRSERRRRWDEVGTSSGRRSVSRTSTGTSTSASGMHDEGSGLAGHSTPAELDEDLMLDEATEETELALSRASGGGGGGTIRRSARSASRRRPGASDPTHGREDSGGRSERSSHHLETVGEPY</sequence>
<name>A0A2S5B2A6_9BASI</name>
<feature type="region of interest" description="Disordered" evidence="9">
    <location>
        <begin position="1132"/>
        <end position="1388"/>
    </location>
</feature>
<feature type="region of interest" description="Disordered" evidence="9">
    <location>
        <begin position="293"/>
        <end position="508"/>
    </location>
</feature>
<gene>
    <name evidence="11" type="ORF">BMF94_6073</name>
</gene>
<feature type="compositionally biased region" description="Low complexity" evidence="9">
    <location>
        <begin position="135"/>
        <end position="164"/>
    </location>
</feature>
<keyword evidence="2" id="KW-0723">Serine/threonine-protein kinase</keyword>
<evidence type="ECO:0000259" key="10">
    <source>
        <dbReference type="PROSITE" id="PS50011"/>
    </source>
</evidence>
<feature type="compositionally biased region" description="Low complexity" evidence="9">
    <location>
        <begin position="181"/>
        <end position="221"/>
    </location>
</feature>
<keyword evidence="12" id="KW-1185">Reference proteome</keyword>
<proteinExistence type="predicted"/>
<feature type="domain" description="Protein kinase" evidence="10">
    <location>
        <begin position="571"/>
        <end position="1087"/>
    </location>
</feature>
<feature type="compositionally biased region" description="Low complexity" evidence="9">
    <location>
        <begin position="1174"/>
        <end position="1188"/>
    </location>
</feature>
<evidence type="ECO:0000256" key="9">
    <source>
        <dbReference type="SAM" id="MobiDB-lite"/>
    </source>
</evidence>
<dbReference type="Pfam" id="PF00069">
    <property type="entry name" value="Pkinase"/>
    <property type="match status" value="1"/>
</dbReference>
<feature type="compositionally biased region" description="Basic and acidic residues" evidence="9">
    <location>
        <begin position="898"/>
        <end position="912"/>
    </location>
</feature>
<dbReference type="Proteomes" id="UP000237144">
    <property type="component" value="Unassembled WGS sequence"/>
</dbReference>
<organism evidence="11 12">
    <name type="scientific">Rhodotorula taiwanensis</name>
    <dbReference type="NCBI Taxonomy" id="741276"/>
    <lineage>
        <taxon>Eukaryota</taxon>
        <taxon>Fungi</taxon>
        <taxon>Dikarya</taxon>
        <taxon>Basidiomycota</taxon>
        <taxon>Pucciniomycotina</taxon>
        <taxon>Microbotryomycetes</taxon>
        <taxon>Sporidiobolales</taxon>
        <taxon>Sporidiobolaceae</taxon>
        <taxon>Rhodotorula</taxon>
    </lineage>
</organism>
<dbReference type="InterPro" id="IPR000719">
    <property type="entry name" value="Prot_kinase_dom"/>
</dbReference>
<evidence type="ECO:0000256" key="6">
    <source>
        <dbReference type="ARBA" id="ARBA00022840"/>
    </source>
</evidence>
<dbReference type="PROSITE" id="PS50011">
    <property type="entry name" value="PROTEIN_KINASE_DOM"/>
    <property type="match status" value="1"/>
</dbReference>
<feature type="compositionally biased region" description="Basic residues" evidence="9">
    <location>
        <begin position="721"/>
        <end position="732"/>
    </location>
</feature>
<evidence type="ECO:0000256" key="7">
    <source>
        <dbReference type="ARBA" id="ARBA00047899"/>
    </source>
</evidence>
<feature type="region of interest" description="Disordered" evidence="9">
    <location>
        <begin position="686"/>
        <end position="754"/>
    </location>
</feature>
<evidence type="ECO:0000313" key="12">
    <source>
        <dbReference type="Proteomes" id="UP000237144"/>
    </source>
</evidence>
<comment type="caution">
    <text evidence="11">The sequence shown here is derived from an EMBL/GenBank/DDBJ whole genome shotgun (WGS) entry which is preliminary data.</text>
</comment>
<feature type="region of interest" description="Disordered" evidence="9">
    <location>
        <begin position="30"/>
        <end position="104"/>
    </location>
</feature>
<feature type="compositionally biased region" description="Low complexity" evidence="9">
    <location>
        <begin position="1278"/>
        <end position="1297"/>
    </location>
</feature>
<feature type="region of interest" description="Disordered" evidence="9">
    <location>
        <begin position="804"/>
        <end position="839"/>
    </location>
</feature>
<evidence type="ECO:0000256" key="2">
    <source>
        <dbReference type="ARBA" id="ARBA00022527"/>
    </source>
</evidence>
<evidence type="ECO:0000256" key="1">
    <source>
        <dbReference type="ARBA" id="ARBA00012513"/>
    </source>
</evidence>
<dbReference type="PANTHER" id="PTHR24343:SF324">
    <property type="entry name" value="SERINE_THREONINE-PROTEIN KINASE PRR1"/>
    <property type="match status" value="1"/>
</dbReference>
<feature type="compositionally biased region" description="Low complexity" evidence="9">
    <location>
        <begin position="435"/>
        <end position="451"/>
    </location>
</feature>
<dbReference type="STRING" id="741276.A0A2S5B2A6"/>
<feature type="region of interest" description="Disordered" evidence="9">
    <location>
        <begin position="120"/>
        <end position="270"/>
    </location>
</feature>
<keyword evidence="5" id="KW-0418">Kinase</keyword>
<reference evidence="11 12" key="1">
    <citation type="journal article" date="2018" name="Front. Microbiol.">
        <title>Prospects for Fungal Bioremediation of Acidic Radioactive Waste Sites: Characterization and Genome Sequence of Rhodotorula taiwanensis MD1149.</title>
        <authorList>
            <person name="Tkavc R."/>
            <person name="Matrosova V.Y."/>
            <person name="Grichenko O.E."/>
            <person name="Gostincar C."/>
            <person name="Volpe R.P."/>
            <person name="Klimenkova P."/>
            <person name="Gaidamakova E.K."/>
            <person name="Zhou C.E."/>
            <person name="Stewart B.J."/>
            <person name="Lyman M.G."/>
            <person name="Malfatti S.A."/>
            <person name="Rubinfeld B."/>
            <person name="Courtot M."/>
            <person name="Singh J."/>
            <person name="Dalgard C.L."/>
            <person name="Hamilton T."/>
            <person name="Frey K.G."/>
            <person name="Gunde-Cimerman N."/>
            <person name="Dugan L."/>
            <person name="Daly M.J."/>
        </authorList>
    </citation>
    <scope>NUCLEOTIDE SEQUENCE [LARGE SCALE GENOMIC DNA]</scope>
    <source>
        <strain evidence="11 12">MD1149</strain>
    </source>
</reference>
<evidence type="ECO:0000256" key="5">
    <source>
        <dbReference type="ARBA" id="ARBA00022777"/>
    </source>
</evidence>
<feature type="compositionally biased region" description="Basic residues" evidence="9">
    <location>
        <begin position="1348"/>
        <end position="1358"/>
    </location>
</feature>
<feature type="compositionally biased region" description="Basic and acidic residues" evidence="9">
    <location>
        <begin position="563"/>
        <end position="603"/>
    </location>
</feature>
<dbReference type="SUPFAM" id="SSF56112">
    <property type="entry name" value="Protein kinase-like (PK-like)"/>
    <property type="match status" value="1"/>
</dbReference>
<feature type="compositionally biased region" description="Polar residues" evidence="9">
    <location>
        <begin position="399"/>
        <end position="430"/>
    </location>
</feature>
<feature type="compositionally biased region" description="Polar residues" evidence="9">
    <location>
        <begin position="941"/>
        <end position="966"/>
    </location>
</feature>
<evidence type="ECO:0000256" key="8">
    <source>
        <dbReference type="ARBA" id="ARBA00048679"/>
    </source>
</evidence>
<feature type="compositionally biased region" description="Low complexity" evidence="9">
    <location>
        <begin position="1141"/>
        <end position="1159"/>
    </location>
</feature>
<evidence type="ECO:0000313" key="11">
    <source>
        <dbReference type="EMBL" id="POY70895.1"/>
    </source>
</evidence>
<evidence type="ECO:0000256" key="3">
    <source>
        <dbReference type="ARBA" id="ARBA00022679"/>
    </source>
</evidence>
<comment type="catalytic activity">
    <reaction evidence="7">
        <text>L-threonyl-[protein] + ATP = O-phospho-L-threonyl-[protein] + ADP + H(+)</text>
        <dbReference type="Rhea" id="RHEA:46608"/>
        <dbReference type="Rhea" id="RHEA-COMP:11060"/>
        <dbReference type="Rhea" id="RHEA-COMP:11605"/>
        <dbReference type="ChEBI" id="CHEBI:15378"/>
        <dbReference type="ChEBI" id="CHEBI:30013"/>
        <dbReference type="ChEBI" id="CHEBI:30616"/>
        <dbReference type="ChEBI" id="CHEBI:61977"/>
        <dbReference type="ChEBI" id="CHEBI:456216"/>
        <dbReference type="EC" id="2.7.11.1"/>
    </reaction>
</comment>
<dbReference type="GO" id="GO:0004674">
    <property type="term" value="F:protein serine/threonine kinase activity"/>
    <property type="evidence" value="ECO:0007669"/>
    <property type="project" value="UniProtKB-KW"/>
</dbReference>
<feature type="region of interest" description="Disordered" evidence="9">
    <location>
        <begin position="896"/>
        <end position="966"/>
    </location>
</feature>
<feature type="compositionally biased region" description="Low complexity" evidence="9">
    <location>
        <begin position="687"/>
        <end position="720"/>
    </location>
</feature>
<dbReference type="InterPro" id="IPR011009">
    <property type="entry name" value="Kinase-like_dom_sf"/>
</dbReference>
<dbReference type="OrthoDB" id="4062651at2759"/>
<feature type="compositionally biased region" description="Low complexity" evidence="9">
    <location>
        <begin position="1237"/>
        <end position="1246"/>
    </location>
</feature>
<keyword evidence="3" id="KW-0808">Transferase</keyword>
<dbReference type="GO" id="GO:0005524">
    <property type="term" value="F:ATP binding"/>
    <property type="evidence" value="ECO:0007669"/>
    <property type="project" value="UniProtKB-KW"/>
</dbReference>
<accession>A0A2S5B2A6</accession>
<feature type="compositionally biased region" description="Basic and acidic residues" evidence="9">
    <location>
        <begin position="1260"/>
        <end position="1277"/>
    </location>
</feature>
<feature type="compositionally biased region" description="Low complexity" evidence="9">
    <location>
        <begin position="77"/>
        <end position="96"/>
    </location>
</feature>
<evidence type="ECO:0000256" key="4">
    <source>
        <dbReference type="ARBA" id="ARBA00022741"/>
    </source>
</evidence>
<feature type="compositionally biased region" description="Basic residues" evidence="9">
    <location>
        <begin position="296"/>
        <end position="312"/>
    </location>
</feature>
<comment type="catalytic activity">
    <reaction evidence="8">
        <text>L-seryl-[protein] + ATP = O-phospho-L-seryl-[protein] + ADP + H(+)</text>
        <dbReference type="Rhea" id="RHEA:17989"/>
        <dbReference type="Rhea" id="RHEA-COMP:9863"/>
        <dbReference type="Rhea" id="RHEA-COMP:11604"/>
        <dbReference type="ChEBI" id="CHEBI:15378"/>
        <dbReference type="ChEBI" id="CHEBI:29999"/>
        <dbReference type="ChEBI" id="CHEBI:30616"/>
        <dbReference type="ChEBI" id="CHEBI:83421"/>
        <dbReference type="ChEBI" id="CHEBI:456216"/>
        <dbReference type="EC" id="2.7.11.1"/>
    </reaction>
</comment>
<dbReference type="PANTHER" id="PTHR24343">
    <property type="entry name" value="SERINE/THREONINE KINASE"/>
    <property type="match status" value="1"/>
</dbReference>
<feature type="compositionally biased region" description="Basic and acidic residues" evidence="9">
    <location>
        <begin position="1364"/>
        <end position="1388"/>
    </location>
</feature>
<dbReference type="SMART" id="SM00220">
    <property type="entry name" value="S_TKc"/>
    <property type="match status" value="1"/>
</dbReference>
<feature type="compositionally biased region" description="Acidic residues" evidence="9">
    <location>
        <begin position="1316"/>
        <end position="1331"/>
    </location>
</feature>
<keyword evidence="6" id="KW-0067">ATP-binding</keyword>
<dbReference type="EC" id="2.7.11.1" evidence="1"/>
<dbReference type="GO" id="GO:0005938">
    <property type="term" value="C:cell cortex"/>
    <property type="evidence" value="ECO:0007669"/>
    <property type="project" value="TreeGrafter"/>
</dbReference>
<dbReference type="EMBL" id="PJQD01000096">
    <property type="protein sequence ID" value="POY70895.1"/>
    <property type="molecule type" value="Genomic_DNA"/>
</dbReference>
<dbReference type="Gene3D" id="1.10.510.10">
    <property type="entry name" value="Transferase(Phosphotransferase) domain 1"/>
    <property type="match status" value="2"/>
</dbReference>
<protein>
    <recommendedName>
        <fullName evidence="1">non-specific serine/threonine protein kinase</fullName>
        <ecNumber evidence="1">2.7.11.1</ecNumber>
    </recommendedName>
</protein>
<feature type="region of interest" description="Disordered" evidence="9">
    <location>
        <begin position="521"/>
        <end position="603"/>
    </location>
</feature>